<dbReference type="RefSeq" id="WP_091942834.1">
    <property type="nucleotide sequence ID" value="NZ_FOEE01000005.1"/>
</dbReference>
<dbReference type="GO" id="GO:0055070">
    <property type="term" value="P:copper ion homeostasis"/>
    <property type="evidence" value="ECO:0007669"/>
    <property type="project" value="InterPro"/>
</dbReference>
<evidence type="ECO:0000313" key="4">
    <source>
        <dbReference type="EMBL" id="SEO87031.1"/>
    </source>
</evidence>
<dbReference type="InterPro" id="IPR021522">
    <property type="entry name" value="MctB"/>
</dbReference>
<dbReference type="OrthoDB" id="4350157at2"/>
<keyword evidence="3" id="KW-0472">Membrane</keyword>
<feature type="transmembrane region" description="Helical" evidence="3">
    <location>
        <begin position="6"/>
        <end position="29"/>
    </location>
</feature>
<name>A0A1H8T800_9ACTN</name>
<feature type="coiled-coil region" evidence="1">
    <location>
        <begin position="34"/>
        <end position="61"/>
    </location>
</feature>
<evidence type="ECO:0000313" key="5">
    <source>
        <dbReference type="Proteomes" id="UP000198960"/>
    </source>
</evidence>
<keyword evidence="3" id="KW-1133">Transmembrane helix</keyword>
<reference evidence="5" key="1">
    <citation type="submission" date="2016-10" db="EMBL/GenBank/DDBJ databases">
        <authorList>
            <person name="Varghese N."/>
            <person name="Submissions S."/>
        </authorList>
    </citation>
    <scope>NUCLEOTIDE SEQUENCE [LARGE SCALE GENOMIC DNA]</scope>
    <source>
        <strain evidence="5">DSM 45413</strain>
    </source>
</reference>
<keyword evidence="3" id="KW-0812">Transmembrane</keyword>
<dbReference type="Pfam" id="PF11382">
    <property type="entry name" value="MctB"/>
    <property type="match status" value="1"/>
</dbReference>
<dbReference type="AlphaFoldDB" id="A0A1H8T800"/>
<evidence type="ECO:0000256" key="3">
    <source>
        <dbReference type="SAM" id="Phobius"/>
    </source>
</evidence>
<evidence type="ECO:0000256" key="1">
    <source>
        <dbReference type="SAM" id="Coils"/>
    </source>
</evidence>
<feature type="compositionally biased region" description="Pro residues" evidence="2">
    <location>
        <begin position="306"/>
        <end position="315"/>
    </location>
</feature>
<evidence type="ECO:0000256" key="2">
    <source>
        <dbReference type="SAM" id="MobiDB-lite"/>
    </source>
</evidence>
<dbReference type="GO" id="GO:0016020">
    <property type="term" value="C:membrane"/>
    <property type="evidence" value="ECO:0007669"/>
    <property type="project" value="InterPro"/>
</dbReference>
<proteinExistence type="predicted"/>
<keyword evidence="1" id="KW-0175">Coiled coil</keyword>
<accession>A0A1H8T800</accession>
<protein>
    <submittedName>
        <fullName evidence="4">Copper transport outer membrane protein, MctB</fullName>
    </submittedName>
</protein>
<feature type="region of interest" description="Disordered" evidence="2">
    <location>
        <begin position="289"/>
        <end position="315"/>
    </location>
</feature>
<gene>
    <name evidence="4" type="ORF">SAMN05660991_02132</name>
</gene>
<dbReference type="STRING" id="673521.SAMN05660991_02132"/>
<keyword evidence="5" id="KW-1185">Reference proteome</keyword>
<dbReference type="EMBL" id="FOEE01000005">
    <property type="protein sequence ID" value="SEO87031.1"/>
    <property type="molecule type" value="Genomic_DNA"/>
</dbReference>
<dbReference type="Proteomes" id="UP000198960">
    <property type="component" value="Unassembled WGS sequence"/>
</dbReference>
<organism evidence="4 5">
    <name type="scientific">Trujillonella endophytica</name>
    <dbReference type="NCBI Taxonomy" id="673521"/>
    <lineage>
        <taxon>Bacteria</taxon>
        <taxon>Bacillati</taxon>
        <taxon>Actinomycetota</taxon>
        <taxon>Actinomycetes</taxon>
        <taxon>Geodermatophilales</taxon>
        <taxon>Geodermatophilaceae</taxon>
        <taxon>Trujillonella</taxon>
    </lineage>
</organism>
<sequence length="315" mass="31761">MIDFRYHIVSLVAVFLAIALGIVIGTTALNGRVLDDLEDQVTGLQEDKRNLEDNTQALQARLDTGDLFEEAVGPALVAGTLAERSVLLVLDGEVDDDAVDAVGVLIGQAGGTLTGTIRLTDAYADPANETALQNYVTGSGRPTGVTLPATDDTGELVASVLAQVLVNPPGVVPAPDSAQLSSVLAGLSALDVLTQESPSVQPADHVIVLTEGAVEGDDAEARLDTLVELVTALDGAGSGAVVAGNAAAAGDDGLIGVLRNDPEVSGLVSTVDNVDTAAGRISSVLALSQEGEGTSGKYGTGEDTQPVPPVPAATP</sequence>